<keyword evidence="7" id="KW-0239">DNA-directed DNA polymerase</keyword>
<dbReference type="SUPFAM" id="SSF89550">
    <property type="entry name" value="PHP domain-like"/>
    <property type="match status" value="1"/>
</dbReference>
<dbReference type="EMBL" id="WTPX01000125">
    <property type="protein sequence ID" value="NNJ27151.1"/>
    <property type="molecule type" value="Genomic_DNA"/>
</dbReference>
<dbReference type="SMART" id="SM00278">
    <property type="entry name" value="HhH1"/>
    <property type="match status" value="3"/>
</dbReference>
<feature type="domain" description="Helix-hairpin-helix DNA-binding motif class 1" evidence="9">
    <location>
        <begin position="71"/>
        <end position="90"/>
    </location>
</feature>
<dbReference type="InterPro" id="IPR022311">
    <property type="entry name" value="PolX-like"/>
</dbReference>
<keyword evidence="5" id="KW-0548">Nucleotidyltransferase</keyword>
<dbReference type="Gene3D" id="3.30.210.10">
    <property type="entry name" value="DNA polymerase, thumb domain"/>
    <property type="match status" value="1"/>
</dbReference>
<dbReference type="Pfam" id="PF14520">
    <property type="entry name" value="HHH_5"/>
    <property type="match status" value="1"/>
</dbReference>
<evidence type="ECO:0000256" key="7">
    <source>
        <dbReference type="ARBA" id="ARBA00022932"/>
    </source>
</evidence>
<keyword evidence="3" id="KW-0237">DNA synthesis</keyword>
<dbReference type="InterPro" id="IPR043519">
    <property type="entry name" value="NT_sf"/>
</dbReference>
<keyword evidence="12" id="KW-0378">Hydrolase</keyword>
<feature type="domain" description="DNA-directed DNA polymerase X" evidence="11">
    <location>
        <begin position="20"/>
        <end position="337"/>
    </location>
</feature>
<dbReference type="Gene3D" id="3.30.460.10">
    <property type="entry name" value="Beta Polymerase, domain 2"/>
    <property type="match status" value="1"/>
</dbReference>
<dbReference type="SMART" id="SM00481">
    <property type="entry name" value="POLIIIAc"/>
    <property type="match status" value="1"/>
</dbReference>
<dbReference type="InterPro" id="IPR029398">
    <property type="entry name" value="PolB_thumb"/>
</dbReference>
<evidence type="ECO:0000256" key="4">
    <source>
        <dbReference type="ARBA" id="ARBA00022679"/>
    </source>
</evidence>
<evidence type="ECO:0000256" key="6">
    <source>
        <dbReference type="ARBA" id="ARBA00022705"/>
    </source>
</evidence>
<dbReference type="GO" id="GO:0004527">
    <property type="term" value="F:exonuclease activity"/>
    <property type="evidence" value="ECO:0007669"/>
    <property type="project" value="UniProtKB-KW"/>
</dbReference>
<dbReference type="CDD" id="cd00141">
    <property type="entry name" value="NT_POLXc"/>
    <property type="match status" value="1"/>
</dbReference>
<keyword evidence="12" id="KW-0269">Exonuclease</keyword>
<dbReference type="InterPro" id="IPR027421">
    <property type="entry name" value="DNA_pol_lamdba_lyase_dom_sf"/>
</dbReference>
<comment type="caution">
    <text evidence="12">The sequence shown here is derived from an EMBL/GenBank/DDBJ whole genome shotgun (WGS) entry which is preliminary data.</text>
</comment>
<evidence type="ECO:0000313" key="13">
    <source>
        <dbReference type="Proteomes" id="UP000609651"/>
    </source>
</evidence>
<protein>
    <recommendedName>
        <fullName evidence="2">DNA-directed DNA polymerase</fullName>
        <ecNumber evidence="2">2.7.7.7</ecNumber>
    </recommendedName>
</protein>
<gene>
    <name evidence="12" type="primary">polX</name>
    <name evidence="12" type="ORF">LzC2_32510</name>
</gene>
<feature type="domain" description="Helix-hairpin-helix DNA-binding motif class 1" evidence="9">
    <location>
        <begin position="146"/>
        <end position="165"/>
    </location>
</feature>
<sequence>MTAADGPPTPAAGDLGDGAMGNGTIAARLTELADLLEIADANPFRVRAYRSAARTFKGLPKPAAELLIAGTPLTSLKGVGKDLAANVATLLQTGTFDSLEQARDAIPPGVRTMLRLPGLGPKKVGAIFRDLGVDTLEGLEAAIADGSLAGLPGFGKKTGETVLKNLALVREGIARSLLARSLPIAESLADAVRAAAGTTACEPVGSVRRRRETVGDVDLSAASTDPPAAVEAFCTHPLVVEIVERTERTARVRLTVDPGRPTDAELVVNAPAAWGAGLILGTGSKMHVAALRDWLSAADLTLGDDGLRRDGALVDSRTEEAVYAAAGVAFIPPELREGGNGVLRVADLERGGGLPELIAQGDLKGDLHMHTTASDGAGTIREMAAAAKERGLSYIAITDHSKRVTMANGLDADRLRAHWRAIDAANVTTRGVRILKGIECDILEDATLDLPDDVLADADWVVAVLHYGLGQPREQIMKRLTTALESPHVDCIGHPSGRLIGKRPGADIDWDAFLDRAASTGTLLEINAAPERLDLSAEYARAAADRGIPIVINTDAHAPSAVGAATWGVYQARRAGLTADAVANTRDWPAMKALLKRD</sequence>
<reference evidence="12 13" key="1">
    <citation type="journal article" date="2020" name="Syst. Appl. Microbiol.">
        <title>Alienimonas chondri sp. nov., a novel planctomycete isolated from the biofilm of the red alga Chondrus crispus.</title>
        <authorList>
            <person name="Vitorino I."/>
            <person name="Albuquerque L."/>
            <person name="Wiegand S."/>
            <person name="Kallscheuer N."/>
            <person name="da Costa M.S."/>
            <person name="Lobo-da-Cunha A."/>
            <person name="Jogler C."/>
            <person name="Lage O.M."/>
        </authorList>
    </citation>
    <scope>NUCLEOTIDE SEQUENCE [LARGE SCALE GENOMIC DNA]</scope>
    <source>
        <strain evidence="12 13">LzC2</strain>
    </source>
</reference>
<evidence type="ECO:0000259" key="9">
    <source>
        <dbReference type="SMART" id="SM00278"/>
    </source>
</evidence>
<dbReference type="Pfam" id="PF14716">
    <property type="entry name" value="HHH_8"/>
    <property type="match status" value="1"/>
</dbReference>
<keyword evidence="4" id="KW-0808">Transferase</keyword>
<comment type="cofactor">
    <cofactor evidence="1">
        <name>Mg(2+)</name>
        <dbReference type="ChEBI" id="CHEBI:18420"/>
    </cofactor>
</comment>
<keyword evidence="12" id="KW-0540">Nuclease</keyword>
<evidence type="ECO:0000256" key="2">
    <source>
        <dbReference type="ARBA" id="ARBA00012417"/>
    </source>
</evidence>
<feature type="domain" description="Helix-hairpin-helix DNA-binding motif class 1" evidence="9">
    <location>
        <begin position="111"/>
        <end position="130"/>
    </location>
</feature>
<organism evidence="12 13">
    <name type="scientific">Alienimonas chondri</name>
    <dbReference type="NCBI Taxonomy" id="2681879"/>
    <lineage>
        <taxon>Bacteria</taxon>
        <taxon>Pseudomonadati</taxon>
        <taxon>Planctomycetota</taxon>
        <taxon>Planctomycetia</taxon>
        <taxon>Planctomycetales</taxon>
        <taxon>Planctomycetaceae</taxon>
        <taxon>Alienimonas</taxon>
    </lineage>
</organism>
<dbReference type="Pfam" id="PF14791">
    <property type="entry name" value="DNA_pol_B_thumb"/>
    <property type="match status" value="1"/>
</dbReference>
<keyword evidence="13" id="KW-1185">Reference proteome</keyword>
<dbReference type="InterPro" id="IPR003141">
    <property type="entry name" value="Pol/His_phosphatase_N"/>
</dbReference>
<feature type="domain" description="Polymerase/histidinol phosphatase N-terminal" evidence="10">
    <location>
        <begin position="365"/>
        <end position="444"/>
    </location>
</feature>
<dbReference type="InterPro" id="IPR003583">
    <property type="entry name" value="Hlx-hairpin-Hlx_DNA-bd_motif"/>
</dbReference>
<dbReference type="InterPro" id="IPR050243">
    <property type="entry name" value="PHP_phosphatase"/>
</dbReference>
<dbReference type="InterPro" id="IPR016195">
    <property type="entry name" value="Pol/histidinol_Pase-like"/>
</dbReference>
<dbReference type="PANTHER" id="PTHR36928:SF1">
    <property type="entry name" value="PHOSPHATASE YCDX-RELATED"/>
    <property type="match status" value="1"/>
</dbReference>
<dbReference type="InterPro" id="IPR002054">
    <property type="entry name" value="DNA-dir_DNA_pol_X"/>
</dbReference>
<dbReference type="InterPro" id="IPR010996">
    <property type="entry name" value="HHH_MUS81"/>
</dbReference>
<comment type="catalytic activity">
    <reaction evidence="8">
        <text>DNA(n) + a 2'-deoxyribonucleoside 5'-triphosphate = DNA(n+1) + diphosphate</text>
        <dbReference type="Rhea" id="RHEA:22508"/>
        <dbReference type="Rhea" id="RHEA-COMP:17339"/>
        <dbReference type="Rhea" id="RHEA-COMP:17340"/>
        <dbReference type="ChEBI" id="CHEBI:33019"/>
        <dbReference type="ChEBI" id="CHEBI:61560"/>
        <dbReference type="ChEBI" id="CHEBI:173112"/>
        <dbReference type="EC" id="2.7.7.7"/>
    </reaction>
</comment>
<dbReference type="SUPFAM" id="SSF81301">
    <property type="entry name" value="Nucleotidyltransferase"/>
    <property type="match status" value="1"/>
</dbReference>
<evidence type="ECO:0000256" key="3">
    <source>
        <dbReference type="ARBA" id="ARBA00022634"/>
    </source>
</evidence>
<dbReference type="InterPro" id="IPR047967">
    <property type="entry name" value="PolX_PHP"/>
</dbReference>
<dbReference type="Gene3D" id="1.10.150.110">
    <property type="entry name" value="DNA polymerase beta, N-terminal domain-like"/>
    <property type="match status" value="1"/>
</dbReference>
<evidence type="ECO:0000256" key="1">
    <source>
        <dbReference type="ARBA" id="ARBA00001946"/>
    </source>
</evidence>
<dbReference type="SUPFAM" id="SSF47802">
    <property type="entry name" value="DNA polymerase beta, N-terminal domain-like"/>
    <property type="match status" value="1"/>
</dbReference>
<evidence type="ECO:0000256" key="8">
    <source>
        <dbReference type="ARBA" id="ARBA00049244"/>
    </source>
</evidence>
<dbReference type="EC" id="2.7.7.7" evidence="2"/>
<evidence type="ECO:0000259" key="10">
    <source>
        <dbReference type="SMART" id="SM00481"/>
    </source>
</evidence>
<dbReference type="Proteomes" id="UP000609651">
    <property type="component" value="Unassembled WGS sequence"/>
</dbReference>
<dbReference type="Gene3D" id="3.20.20.140">
    <property type="entry name" value="Metal-dependent hydrolases"/>
    <property type="match status" value="1"/>
</dbReference>
<accession>A0ABX1VK73</accession>
<evidence type="ECO:0000256" key="5">
    <source>
        <dbReference type="ARBA" id="ARBA00022695"/>
    </source>
</evidence>
<dbReference type="SMART" id="SM00483">
    <property type="entry name" value="POLXc"/>
    <property type="match status" value="1"/>
</dbReference>
<keyword evidence="6" id="KW-0235">DNA replication</keyword>
<dbReference type="PANTHER" id="PTHR36928">
    <property type="entry name" value="PHOSPHATASE YCDX-RELATED"/>
    <property type="match status" value="1"/>
</dbReference>
<dbReference type="CDD" id="cd07436">
    <property type="entry name" value="PHP_PolX"/>
    <property type="match status" value="1"/>
</dbReference>
<dbReference type="InterPro" id="IPR004013">
    <property type="entry name" value="PHP_dom"/>
</dbReference>
<dbReference type="Pfam" id="PF02811">
    <property type="entry name" value="PHP"/>
    <property type="match status" value="1"/>
</dbReference>
<dbReference type="RefSeq" id="WP_315854702.1">
    <property type="nucleotide sequence ID" value="NZ_WTPX01000125.1"/>
</dbReference>
<dbReference type="PIRSF" id="PIRSF005047">
    <property type="entry name" value="UCP005047_YshC"/>
    <property type="match status" value="1"/>
</dbReference>
<proteinExistence type="predicted"/>
<evidence type="ECO:0000313" key="12">
    <source>
        <dbReference type="EMBL" id="NNJ27151.1"/>
    </source>
</evidence>
<name>A0ABX1VK73_9PLAN</name>
<dbReference type="Gene3D" id="1.10.150.20">
    <property type="entry name" value="5' to 3' exonuclease, C-terminal subdomain"/>
    <property type="match status" value="1"/>
</dbReference>
<dbReference type="InterPro" id="IPR037160">
    <property type="entry name" value="DNA_Pol_thumb_sf"/>
</dbReference>
<dbReference type="NCBIfam" id="NF006375">
    <property type="entry name" value="PRK08609.1"/>
    <property type="match status" value="1"/>
</dbReference>
<evidence type="ECO:0000259" key="11">
    <source>
        <dbReference type="SMART" id="SM00483"/>
    </source>
</evidence>